<accession>A0ABY4S336</accession>
<protein>
    <submittedName>
        <fullName evidence="2">Alpha/beta fold hydrolase</fullName>
    </submittedName>
</protein>
<evidence type="ECO:0000313" key="3">
    <source>
        <dbReference type="Proteomes" id="UP001056201"/>
    </source>
</evidence>
<sequence>MKLQANGLAIEVDVQGPASGTPLLLVMGLGMQLVGWPQPLVDALVALGFRVIRLDNRDAGLSDGFDHLGVPNVGWAATRHMLRLPVPTAYTLDDMARDAWAVLEALEVPAAHVCGASMGGMIAQHMAWQQPQRCESLTLVMTTTGARHLPRPAWAVQKAMMSKPPSRHDREALIRRAEGLFRLIGSPAYPAPAAALRAQVSASIDRAYRPAGVARQMVAVLADGDRSRRLKAVQLPVHIIHGAADPLLPAAAARDLQRHLRGATLDLVDGMGHDLPAELLPRFAQGIATNAARA</sequence>
<dbReference type="EMBL" id="CP097635">
    <property type="protein sequence ID" value="URI06819.1"/>
    <property type="molecule type" value="Genomic_DNA"/>
</dbReference>
<evidence type="ECO:0000313" key="2">
    <source>
        <dbReference type="EMBL" id="URI06819.1"/>
    </source>
</evidence>
<dbReference type="PANTHER" id="PTHR43433">
    <property type="entry name" value="HYDROLASE, ALPHA/BETA FOLD FAMILY PROTEIN"/>
    <property type="match status" value="1"/>
</dbReference>
<proteinExistence type="predicted"/>
<dbReference type="PANTHER" id="PTHR43433:SF5">
    <property type="entry name" value="AB HYDROLASE-1 DOMAIN-CONTAINING PROTEIN"/>
    <property type="match status" value="1"/>
</dbReference>
<dbReference type="GO" id="GO:0016787">
    <property type="term" value="F:hydrolase activity"/>
    <property type="evidence" value="ECO:0007669"/>
    <property type="project" value="UniProtKB-KW"/>
</dbReference>
<organism evidence="2 3">
    <name type="scientific">Aquincola tertiaricarbonis</name>
    <dbReference type="NCBI Taxonomy" id="391953"/>
    <lineage>
        <taxon>Bacteria</taxon>
        <taxon>Pseudomonadati</taxon>
        <taxon>Pseudomonadota</taxon>
        <taxon>Betaproteobacteria</taxon>
        <taxon>Burkholderiales</taxon>
        <taxon>Sphaerotilaceae</taxon>
        <taxon>Aquincola</taxon>
    </lineage>
</organism>
<dbReference type="InterPro" id="IPR000073">
    <property type="entry name" value="AB_hydrolase_1"/>
</dbReference>
<dbReference type="SUPFAM" id="SSF53474">
    <property type="entry name" value="alpha/beta-Hydrolases"/>
    <property type="match status" value="1"/>
</dbReference>
<reference evidence="2" key="1">
    <citation type="submission" date="2022-05" db="EMBL/GenBank/DDBJ databases">
        <title>An RpoN-dependent PEP-CTERM gene is involved in floc formation of an Aquincola tertiaricarbonis strain.</title>
        <authorList>
            <person name="Qiu D."/>
            <person name="Xia M."/>
        </authorList>
    </citation>
    <scope>NUCLEOTIDE SEQUENCE</scope>
    <source>
        <strain evidence="2">RN12</strain>
    </source>
</reference>
<dbReference type="InterPro" id="IPR029058">
    <property type="entry name" value="AB_hydrolase_fold"/>
</dbReference>
<keyword evidence="3" id="KW-1185">Reference proteome</keyword>
<dbReference type="Proteomes" id="UP001056201">
    <property type="component" value="Chromosome 1"/>
</dbReference>
<dbReference type="InterPro" id="IPR050471">
    <property type="entry name" value="AB_hydrolase"/>
</dbReference>
<gene>
    <name evidence="2" type="ORF">MW290_13050</name>
</gene>
<evidence type="ECO:0000259" key="1">
    <source>
        <dbReference type="Pfam" id="PF00561"/>
    </source>
</evidence>
<dbReference type="RefSeq" id="WP_250195082.1">
    <property type="nucleotide sequence ID" value="NZ_CP097635.1"/>
</dbReference>
<keyword evidence="2" id="KW-0378">Hydrolase</keyword>
<dbReference type="Pfam" id="PF00561">
    <property type="entry name" value="Abhydrolase_1"/>
    <property type="match status" value="1"/>
</dbReference>
<dbReference type="Gene3D" id="3.40.50.1820">
    <property type="entry name" value="alpha/beta hydrolase"/>
    <property type="match status" value="1"/>
</dbReference>
<name>A0ABY4S336_AQUTE</name>
<feature type="domain" description="AB hydrolase-1" evidence="1">
    <location>
        <begin position="22"/>
        <end position="274"/>
    </location>
</feature>